<gene>
    <name evidence="10" type="primary">rluC</name>
    <name evidence="10" type="ORF">M3P05_02140</name>
</gene>
<keyword evidence="6 8" id="KW-0413">Isomerase</keyword>
<accession>A0ABT0PBJ3</accession>
<reference evidence="10 11" key="1">
    <citation type="submission" date="2022-05" db="EMBL/GenBank/DDBJ databases">
        <authorList>
            <person name="Park J.-S."/>
        </authorList>
    </citation>
    <scope>NUCLEOTIDE SEQUENCE [LARGE SCALE GENOMIC DNA]</scope>
    <source>
        <strain evidence="10 11">2012CJ34-2</strain>
    </source>
</reference>
<organism evidence="10 11">
    <name type="scientific">Parendozoicomonas callyspongiae</name>
    <dbReference type="NCBI Taxonomy" id="2942213"/>
    <lineage>
        <taxon>Bacteria</taxon>
        <taxon>Pseudomonadati</taxon>
        <taxon>Pseudomonadota</taxon>
        <taxon>Gammaproteobacteria</taxon>
        <taxon>Oceanospirillales</taxon>
        <taxon>Endozoicomonadaceae</taxon>
        <taxon>Parendozoicomonas</taxon>
    </lineage>
</organism>
<dbReference type="InterPro" id="IPR006224">
    <property type="entry name" value="PsdUridine_synth_RluA-like_CS"/>
</dbReference>
<dbReference type="InterPro" id="IPR020103">
    <property type="entry name" value="PsdUridine_synth_cat_dom_sf"/>
</dbReference>
<dbReference type="SUPFAM" id="SSF55174">
    <property type="entry name" value="Alpha-L RNA-binding motif"/>
    <property type="match status" value="1"/>
</dbReference>
<dbReference type="PANTHER" id="PTHR21600">
    <property type="entry name" value="MITOCHONDRIAL RNA PSEUDOURIDINE SYNTHASE"/>
    <property type="match status" value="1"/>
</dbReference>
<evidence type="ECO:0000256" key="7">
    <source>
        <dbReference type="PROSITE-ProRule" id="PRU00182"/>
    </source>
</evidence>
<evidence type="ECO:0000256" key="4">
    <source>
        <dbReference type="ARBA" id="ARBA00022552"/>
    </source>
</evidence>
<evidence type="ECO:0000256" key="3">
    <source>
        <dbReference type="ARBA" id="ARBA00010876"/>
    </source>
</evidence>
<dbReference type="Gene3D" id="3.30.2350.10">
    <property type="entry name" value="Pseudouridine synthase"/>
    <property type="match status" value="1"/>
</dbReference>
<dbReference type="GO" id="GO:0160141">
    <property type="term" value="F:23S rRNA pseudouridine(955/2504/2580) synthase activity"/>
    <property type="evidence" value="ECO:0007669"/>
    <property type="project" value="UniProtKB-EC"/>
</dbReference>
<comment type="catalytic activity">
    <reaction evidence="1">
        <text>uridine(955/2504/2580) in 23S rRNA = pseudouridine(955/2504/2580) in 23S rRNA</text>
        <dbReference type="Rhea" id="RHEA:42528"/>
        <dbReference type="Rhea" id="RHEA-COMP:10099"/>
        <dbReference type="Rhea" id="RHEA-COMP:10100"/>
        <dbReference type="ChEBI" id="CHEBI:65314"/>
        <dbReference type="ChEBI" id="CHEBI:65315"/>
        <dbReference type="EC" id="5.4.99.24"/>
    </reaction>
</comment>
<dbReference type="InterPro" id="IPR006225">
    <property type="entry name" value="PsdUridine_synth_RluC/D"/>
</dbReference>
<evidence type="ECO:0000256" key="2">
    <source>
        <dbReference type="ARBA" id="ARBA00002876"/>
    </source>
</evidence>
<evidence type="ECO:0000256" key="5">
    <source>
        <dbReference type="ARBA" id="ARBA00022884"/>
    </source>
</evidence>
<dbReference type="EC" id="5.4.99.-" evidence="8"/>
<dbReference type="PROSITE" id="PS50889">
    <property type="entry name" value="S4"/>
    <property type="match status" value="1"/>
</dbReference>
<dbReference type="Gene3D" id="3.10.290.10">
    <property type="entry name" value="RNA-binding S4 domain"/>
    <property type="match status" value="1"/>
</dbReference>
<dbReference type="Pfam" id="PF01479">
    <property type="entry name" value="S4"/>
    <property type="match status" value="1"/>
</dbReference>
<keyword evidence="11" id="KW-1185">Reference proteome</keyword>
<dbReference type="InterPro" id="IPR036986">
    <property type="entry name" value="S4_RNA-bd_sf"/>
</dbReference>
<dbReference type="NCBIfam" id="NF008249">
    <property type="entry name" value="PRK11025.1"/>
    <property type="match status" value="1"/>
</dbReference>
<dbReference type="NCBIfam" id="TIGR00005">
    <property type="entry name" value="rluA_subfam"/>
    <property type="match status" value="1"/>
</dbReference>
<name>A0ABT0PBJ3_9GAMM</name>
<dbReference type="Pfam" id="PF00849">
    <property type="entry name" value="PseudoU_synth_2"/>
    <property type="match status" value="1"/>
</dbReference>
<comment type="caution">
    <text evidence="10">The sequence shown here is derived from an EMBL/GenBank/DDBJ whole genome shotgun (WGS) entry which is preliminary data.</text>
</comment>
<dbReference type="SUPFAM" id="SSF55120">
    <property type="entry name" value="Pseudouridine synthase"/>
    <property type="match status" value="1"/>
</dbReference>
<dbReference type="InterPro" id="IPR002942">
    <property type="entry name" value="S4_RNA-bd"/>
</dbReference>
<feature type="domain" description="RNA-binding S4" evidence="9">
    <location>
        <begin position="30"/>
        <end position="91"/>
    </location>
</feature>
<evidence type="ECO:0000256" key="8">
    <source>
        <dbReference type="RuleBase" id="RU362028"/>
    </source>
</evidence>
<dbReference type="InterPro" id="IPR050188">
    <property type="entry name" value="RluA_PseudoU_synthase"/>
</dbReference>
<dbReference type="Proteomes" id="UP001203338">
    <property type="component" value="Unassembled WGS sequence"/>
</dbReference>
<dbReference type="InterPro" id="IPR006145">
    <property type="entry name" value="PsdUridine_synth_RsuA/RluA"/>
</dbReference>
<dbReference type="PROSITE" id="PS01129">
    <property type="entry name" value="PSI_RLU"/>
    <property type="match status" value="1"/>
</dbReference>
<evidence type="ECO:0000256" key="1">
    <source>
        <dbReference type="ARBA" id="ARBA00000381"/>
    </source>
</evidence>
<dbReference type="CDD" id="cd00165">
    <property type="entry name" value="S4"/>
    <property type="match status" value="1"/>
</dbReference>
<dbReference type="PANTHER" id="PTHR21600:SF92">
    <property type="entry name" value="RIBOSOMAL LARGE SUBUNIT PSEUDOURIDINE SYNTHASE C"/>
    <property type="match status" value="1"/>
</dbReference>
<protein>
    <recommendedName>
        <fullName evidence="8">Pseudouridine synthase</fullName>
        <ecNumber evidence="8">5.4.99.-</ecNumber>
    </recommendedName>
</protein>
<evidence type="ECO:0000256" key="6">
    <source>
        <dbReference type="ARBA" id="ARBA00023235"/>
    </source>
</evidence>
<evidence type="ECO:0000313" key="11">
    <source>
        <dbReference type="Proteomes" id="UP001203338"/>
    </source>
</evidence>
<sequence length="324" mass="36193">MNEASKTPASGVNAGAGVRFLTIDEDQAGQRLDNFLRVVLKGVPKTRIYRIIRKGEVRVNKGRAKAETKLQGGDVVRVPPVRMSEAKAPVVPGMELARQLEAGIVHEDDALIVLNKPSGIAVHGGSGVNLGVIEALRQLRPDNRFLELVHRIDRDTSGCLLVAKKRSLLRHLHTQIREHKMTKVYNALVDGRWSSRRTQVSVPLLKRTLPSGEWVVKVQADGKTALTYFTVLQRFEKATLVEADLKTGRTHQIRVHTRHSGHPILGDDKYGYEHMQELTRSIGLSRLFLHAARVGFHMPDGEYREFEAPLPDELNGVLKNLKSM</sequence>
<proteinExistence type="inferred from homology"/>
<comment type="similarity">
    <text evidence="3 8">Belongs to the pseudouridine synthase RluA family.</text>
</comment>
<evidence type="ECO:0000259" key="9">
    <source>
        <dbReference type="SMART" id="SM00363"/>
    </source>
</evidence>
<dbReference type="SMART" id="SM00363">
    <property type="entry name" value="S4"/>
    <property type="match status" value="1"/>
</dbReference>
<comment type="function">
    <text evidence="2">Responsible for synthesis of pseudouridine from uracil at positions 955, 2504 and 2580 in 23S ribosomal RNA.</text>
</comment>
<evidence type="ECO:0000313" key="10">
    <source>
        <dbReference type="EMBL" id="MCL6268749.1"/>
    </source>
</evidence>
<keyword evidence="4" id="KW-0698">rRNA processing</keyword>
<comment type="catalytic activity">
    <reaction evidence="8">
        <text>a uridine in RNA = a pseudouridine in RNA</text>
        <dbReference type="Rhea" id="RHEA:48348"/>
        <dbReference type="Rhea" id="RHEA-COMP:12068"/>
        <dbReference type="Rhea" id="RHEA-COMP:12069"/>
        <dbReference type="ChEBI" id="CHEBI:65314"/>
        <dbReference type="ChEBI" id="CHEBI:65315"/>
    </reaction>
</comment>
<dbReference type="EMBL" id="JAMFLX010000002">
    <property type="protein sequence ID" value="MCL6268749.1"/>
    <property type="molecule type" value="Genomic_DNA"/>
</dbReference>
<keyword evidence="5 7" id="KW-0694">RNA-binding</keyword>
<dbReference type="CDD" id="cd02869">
    <property type="entry name" value="PseudoU_synth_RluA_like"/>
    <property type="match status" value="1"/>
</dbReference>